<feature type="domain" description="IRG-type G" evidence="5">
    <location>
        <begin position="37"/>
        <end position="214"/>
    </location>
</feature>
<dbReference type="Pfam" id="PF05049">
    <property type="entry name" value="IIGP"/>
    <property type="match status" value="1"/>
</dbReference>
<dbReference type="InterPro" id="IPR027417">
    <property type="entry name" value="P-loop_NTPase"/>
</dbReference>
<evidence type="ECO:0000256" key="1">
    <source>
        <dbReference type="ARBA" id="ARBA00005429"/>
    </source>
</evidence>
<dbReference type="OrthoDB" id="422720at2759"/>
<dbReference type="GeneID" id="105897960"/>
<dbReference type="GO" id="GO:0016787">
    <property type="term" value="F:hydrolase activity"/>
    <property type="evidence" value="ECO:0007669"/>
    <property type="project" value="UniProtKB-KW"/>
</dbReference>
<comment type="similarity">
    <text evidence="1">Belongs to the TRAFAC class dynamin-like GTPase superfamily. IRG family.</text>
</comment>
<protein>
    <submittedName>
        <fullName evidence="7">Interferon-inducible GTPase 5-like</fullName>
    </submittedName>
</protein>
<accession>A0A6P3VSU6</accession>
<organism evidence="6 7">
    <name type="scientific">Clupea harengus</name>
    <name type="common">Atlantic herring</name>
    <dbReference type="NCBI Taxonomy" id="7950"/>
    <lineage>
        <taxon>Eukaryota</taxon>
        <taxon>Metazoa</taxon>
        <taxon>Chordata</taxon>
        <taxon>Craniata</taxon>
        <taxon>Vertebrata</taxon>
        <taxon>Euteleostomi</taxon>
        <taxon>Actinopterygii</taxon>
        <taxon>Neopterygii</taxon>
        <taxon>Teleostei</taxon>
        <taxon>Clupei</taxon>
        <taxon>Clupeiformes</taxon>
        <taxon>Clupeoidei</taxon>
        <taxon>Clupeidae</taxon>
        <taxon>Clupea</taxon>
    </lineage>
</organism>
<evidence type="ECO:0000256" key="2">
    <source>
        <dbReference type="ARBA" id="ARBA00022741"/>
    </source>
</evidence>
<evidence type="ECO:0000313" key="6">
    <source>
        <dbReference type="Proteomes" id="UP000515152"/>
    </source>
</evidence>
<dbReference type="PANTHER" id="PTHR32341:SF10">
    <property type="entry name" value="INTERFERON-INDUCIBLE GTPASE 5"/>
    <property type="match status" value="1"/>
</dbReference>
<sequence length="318" mass="35885">MADQQDDLRALLNDSGEPTLERAIAKAREEVDRLDNVTLNIAVTGETGVGKSSFVNAIRGLQDTDEGAAPTGVTETTMEPTMYPHPTMPNVNLWDLPGIGTIHFKAQTYMKDVKYQNYDFFIIASAGRFRENDMMLANEIKKKKKNFYFVHSKTDIDVANEERKGVTEEETLQKIRNNCLENLRTLGPPPVFLISSHYLERFDFQELVINLERELPDEKRDVLVMSLPVYSKQSLDKKYNTFKKAAWAVAITSGAIAAAPVPGLSLACDVAMVVSFLTKCYYSFGLDDRSLEKMSERVNKPILQMQLEYLLLPHDLCS</sequence>
<dbReference type="RefSeq" id="XP_012680411.2">
    <property type="nucleotide sequence ID" value="XM_012824957.2"/>
</dbReference>
<evidence type="ECO:0000256" key="4">
    <source>
        <dbReference type="ARBA" id="ARBA00023134"/>
    </source>
</evidence>
<keyword evidence="2" id="KW-0547">Nucleotide-binding</keyword>
<reference evidence="7" key="1">
    <citation type="submission" date="2025-08" db="UniProtKB">
        <authorList>
            <consortium name="RefSeq"/>
        </authorList>
    </citation>
    <scope>IDENTIFICATION</scope>
</reference>
<dbReference type="PANTHER" id="PTHR32341">
    <property type="entry name" value="INTERFERON-INDUCIBLE GTPASE"/>
    <property type="match status" value="1"/>
</dbReference>
<dbReference type="AlphaFoldDB" id="A0A6P3VSU6"/>
<dbReference type="InterPro" id="IPR007743">
    <property type="entry name" value="Immunity-related_GTPase-like"/>
</dbReference>
<dbReference type="Gene3D" id="3.40.50.300">
    <property type="entry name" value="P-loop containing nucleotide triphosphate hydrolases"/>
    <property type="match status" value="1"/>
</dbReference>
<dbReference type="FunFam" id="3.40.50.300:FF:000541">
    <property type="entry name" value="Immunity related GTPase M"/>
    <property type="match status" value="1"/>
</dbReference>
<dbReference type="PROSITE" id="PS51716">
    <property type="entry name" value="G_IRG"/>
    <property type="match status" value="1"/>
</dbReference>
<evidence type="ECO:0000313" key="7">
    <source>
        <dbReference type="RefSeq" id="XP_012680411.2"/>
    </source>
</evidence>
<dbReference type="SUPFAM" id="SSF52540">
    <property type="entry name" value="P-loop containing nucleoside triphosphate hydrolases"/>
    <property type="match status" value="1"/>
</dbReference>
<dbReference type="GO" id="GO:0005525">
    <property type="term" value="F:GTP binding"/>
    <property type="evidence" value="ECO:0007669"/>
    <property type="project" value="UniProtKB-KW"/>
</dbReference>
<dbReference type="InterPro" id="IPR030385">
    <property type="entry name" value="G_IRG_dom"/>
</dbReference>
<keyword evidence="4" id="KW-0342">GTP-binding</keyword>
<dbReference type="Proteomes" id="UP000515152">
    <property type="component" value="Chromosome 23"/>
</dbReference>
<name>A0A6P3VSU6_CLUHA</name>
<dbReference type="KEGG" id="char:105897960"/>
<dbReference type="GO" id="GO:0016020">
    <property type="term" value="C:membrane"/>
    <property type="evidence" value="ECO:0007669"/>
    <property type="project" value="InterPro"/>
</dbReference>
<evidence type="ECO:0000256" key="3">
    <source>
        <dbReference type="ARBA" id="ARBA00022801"/>
    </source>
</evidence>
<keyword evidence="6" id="KW-1185">Reference proteome</keyword>
<proteinExistence type="inferred from homology"/>
<keyword evidence="3" id="KW-0378">Hydrolase</keyword>
<dbReference type="InterPro" id="IPR051515">
    <property type="entry name" value="IRG"/>
</dbReference>
<evidence type="ECO:0000259" key="5">
    <source>
        <dbReference type="PROSITE" id="PS51716"/>
    </source>
</evidence>
<gene>
    <name evidence="7" type="primary">LOC105897960</name>
</gene>